<proteinExistence type="predicted"/>
<dbReference type="AlphaFoldDB" id="A0A291QD96"/>
<protein>
    <submittedName>
        <fullName evidence="1">Uncharacterized protein</fullName>
    </submittedName>
</protein>
<reference evidence="1 2" key="1">
    <citation type="submission" date="2017-08" db="EMBL/GenBank/DDBJ databases">
        <title>Complete Genome Sequence of Streptomyces formicae KY5, the formicamycin producer.</title>
        <authorList>
            <person name="Holmes N.A."/>
            <person name="Devine R."/>
            <person name="Qin Z."/>
            <person name="Seipke R.F."/>
            <person name="Wilkinson B."/>
            <person name="Hutchings M.I."/>
        </authorList>
    </citation>
    <scope>NUCLEOTIDE SEQUENCE [LARGE SCALE GENOMIC DNA]</scope>
    <source>
        <strain evidence="1 2">KY5</strain>
    </source>
</reference>
<dbReference type="Proteomes" id="UP000221011">
    <property type="component" value="Chromosome"/>
</dbReference>
<dbReference type="EMBL" id="CP022685">
    <property type="protein sequence ID" value="ATL29671.1"/>
    <property type="molecule type" value="Genomic_DNA"/>
</dbReference>
<sequence>MATDRTEVDEDSRSLAGGDGIEVRWVMPEGFLELPFEAEDLDDLAGQLLAFAETTLPGADEEVRVQWAVMCALNYDDFIEAGVQYAGFVTTEVEGVRCTATVNVSMTDLDERAGRNPAGFIATTMRHLDIGEVSEVMLPCGPAVTCVGSRQATVDAALTQTGQAEPITTSFIQVQIPVKNGTAVVLEMGTPTSEGWDTFSAMFAGIVKSVRFFDDEGATVVMPG</sequence>
<evidence type="ECO:0000313" key="2">
    <source>
        <dbReference type="Proteomes" id="UP000221011"/>
    </source>
</evidence>
<dbReference type="RefSeq" id="WP_098244133.1">
    <property type="nucleotide sequence ID" value="NZ_CP022685.1"/>
</dbReference>
<evidence type="ECO:0000313" key="1">
    <source>
        <dbReference type="EMBL" id="ATL29671.1"/>
    </source>
</evidence>
<name>A0A291QD96_9ACTN</name>
<accession>A0A291QD96</accession>
<keyword evidence="2" id="KW-1185">Reference proteome</keyword>
<gene>
    <name evidence="1" type="ORF">KY5_4653</name>
</gene>
<dbReference type="KEGG" id="sfk:KY5_4653"/>
<organism evidence="1 2">
    <name type="scientific">Streptomyces formicae</name>
    <dbReference type="NCBI Taxonomy" id="1616117"/>
    <lineage>
        <taxon>Bacteria</taxon>
        <taxon>Bacillati</taxon>
        <taxon>Actinomycetota</taxon>
        <taxon>Actinomycetes</taxon>
        <taxon>Kitasatosporales</taxon>
        <taxon>Streptomycetaceae</taxon>
        <taxon>Streptomyces</taxon>
    </lineage>
</organism>